<evidence type="ECO:0000256" key="4">
    <source>
        <dbReference type="SAM" id="Phobius"/>
    </source>
</evidence>
<dbReference type="RefSeq" id="WP_007309241.1">
    <property type="nucleotide sequence ID" value="NZ_AESD01000110.1"/>
</dbReference>
<feature type="transmembrane region" description="Helical" evidence="4">
    <location>
        <begin position="65"/>
        <end position="86"/>
    </location>
</feature>
<dbReference type="Proteomes" id="UP000003477">
    <property type="component" value="Unassembled WGS sequence"/>
</dbReference>
<evidence type="ECO:0000256" key="1">
    <source>
        <dbReference type="ARBA" id="ARBA00004429"/>
    </source>
</evidence>
<proteinExistence type="inferred from homology"/>
<keyword evidence="3" id="KW-0813">Transport</keyword>
<feature type="transmembrane region" description="Helical" evidence="4">
    <location>
        <begin position="150"/>
        <end position="168"/>
    </location>
</feature>
<gene>
    <name evidence="5" type="ORF">CWATWH0003_0649</name>
</gene>
<dbReference type="GeneID" id="88764552"/>
<dbReference type="AlphaFoldDB" id="G5IZF8"/>
<comment type="similarity">
    <text evidence="2">Belongs to the ABC-2 integral membrane protein family.</text>
</comment>
<protein>
    <submittedName>
        <fullName evidence="5">O-antigen export system, permease protein</fullName>
    </submittedName>
</protein>
<reference evidence="5 6" key="1">
    <citation type="journal article" date="2011" name="Front. Microbiol.">
        <title>Two Strains of Crocosphaera watsonii with Highly Conserved Genomes are Distinguished by Strain-Specific Features.</title>
        <authorList>
            <person name="Bench S.R."/>
            <person name="Ilikchyan I.N."/>
            <person name="Tripp H.J."/>
            <person name="Zehr J.P."/>
        </authorList>
    </citation>
    <scope>NUCLEOTIDE SEQUENCE [LARGE SCALE GENOMIC DNA]</scope>
    <source>
        <strain evidence="5 6">WH 0003</strain>
    </source>
</reference>
<name>G5IZF8_CROWT</name>
<evidence type="ECO:0000313" key="6">
    <source>
        <dbReference type="Proteomes" id="UP000003477"/>
    </source>
</evidence>
<feature type="transmembrane region" description="Helical" evidence="4">
    <location>
        <begin position="174"/>
        <end position="198"/>
    </location>
</feature>
<comment type="caution">
    <text evidence="5">The sequence shown here is derived from an EMBL/GenBank/DDBJ whole genome shotgun (WGS) entry which is preliminary data.</text>
</comment>
<keyword evidence="4" id="KW-0472">Membrane</keyword>
<dbReference type="GO" id="GO:0005886">
    <property type="term" value="C:plasma membrane"/>
    <property type="evidence" value="ECO:0007669"/>
    <property type="project" value="UniProtKB-SubCell"/>
</dbReference>
<evidence type="ECO:0000256" key="3">
    <source>
        <dbReference type="ARBA" id="ARBA00022448"/>
    </source>
</evidence>
<keyword evidence="4" id="KW-0812">Transmembrane</keyword>
<sequence length="294" mass="33257">MSQANIHKTEDKYKKSLSVVVYEPESRIKHPVRLIKQMWYDLLASRELAWQLFQRAIQAQYRQSIFGIIWIFLPPLVTALGLTVLKKTNVLDVGETPIAYPVFVALSMTLWQTFIQTFTSVMGAARSAKGMLTKLNVPPEAFVISKLAQILFNFVIQLIPIVFMFIWFKVPVAWTIILAPVAFIHLVMLGTGMGLILSPFSCLYGDVNRGIGFVNRFWIFVTPVIYPQPTEGLWGILVAINPVTPLLVTTRDLITTGEITNLTGFWITSAIALITTFVGWIFYRLSLPFLVERA</sequence>
<comment type="subcellular location">
    <subcellularLocation>
        <location evidence="1">Cell inner membrane</location>
        <topology evidence="1">Multi-pass membrane protein</topology>
    </subcellularLocation>
</comment>
<dbReference type="PANTHER" id="PTHR30413">
    <property type="entry name" value="INNER MEMBRANE TRANSPORT PERMEASE"/>
    <property type="match status" value="1"/>
</dbReference>
<evidence type="ECO:0000313" key="5">
    <source>
        <dbReference type="EMBL" id="EHJ14673.1"/>
    </source>
</evidence>
<feature type="transmembrane region" description="Helical" evidence="4">
    <location>
        <begin position="262"/>
        <end position="283"/>
    </location>
</feature>
<dbReference type="PANTHER" id="PTHR30413:SF8">
    <property type="entry name" value="TRANSPORT PERMEASE PROTEIN"/>
    <property type="match status" value="1"/>
</dbReference>
<keyword evidence="4" id="KW-1133">Transmembrane helix</keyword>
<evidence type="ECO:0000256" key="2">
    <source>
        <dbReference type="ARBA" id="ARBA00007783"/>
    </source>
</evidence>
<dbReference type="GO" id="GO:0015920">
    <property type="term" value="P:lipopolysaccharide transport"/>
    <property type="evidence" value="ECO:0007669"/>
    <property type="project" value="TreeGrafter"/>
</dbReference>
<accession>G5IZF8</accession>
<dbReference type="EMBL" id="AESD01000110">
    <property type="protein sequence ID" value="EHJ14673.1"/>
    <property type="molecule type" value="Genomic_DNA"/>
</dbReference>
<dbReference type="PATRIC" id="fig|423471.3.peg.593"/>
<organism evidence="5 6">
    <name type="scientific">Crocosphaera watsonii WH 0003</name>
    <dbReference type="NCBI Taxonomy" id="423471"/>
    <lineage>
        <taxon>Bacteria</taxon>
        <taxon>Bacillati</taxon>
        <taxon>Cyanobacteriota</taxon>
        <taxon>Cyanophyceae</taxon>
        <taxon>Oscillatoriophycideae</taxon>
        <taxon>Chroococcales</taxon>
        <taxon>Aphanothecaceae</taxon>
        <taxon>Crocosphaera</taxon>
    </lineage>
</organism>
<feature type="transmembrane region" description="Helical" evidence="4">
    <location>
        <begin position="98"/>
        <end position="125"/>
    </location>
</feature>